<evidence type="ECO:0000256" key="3">
    <source>
        <dbReference type="ARBA" id="ARBA00022516"/>
    </source>
</evidence>
<evidence type="ECO:0000256" key="11">
    <source>
        <dbReference type="ARBA" id="ARBA00037124"/>
    </source>
</evidence>
<comment type="catalytic activity">
    <reaction evidence="19">
        <text>(2E)-decenoyl-CoA + NADPH + H(+) = decanoyl-CoA + NADP(+)</text>
        <dbReference type="Rhea" id="RHEA:44960"/>
        <dbReference type="ChEBI" id="CHEBI:15378"/>
        <dbReference type="ChEBI" id="CHEBI:57783"/>
        <dbReference type="ChEBI" id="CHEBI:58349"/>
        <dbReference type="ChEBI" id="CHEBI:61406"/>
        <dbReference type="ChEBI" id="CHEBI:61430"/>
    </reaction>
    <physiologicalReaction direction="left-to-right" evidence="19">
        <dbReference type="Rhea" id="RHEA:44961"/>
    </physiologicalReaction>
</comment>
<evidence type="ECO:0000256" key="12">
    <source>
        <dbReference type="ARBA" id="ARBA00038622"/>
    </source>
</evidence>
<dbReference type="InterPro" id="IPR057326">
    <property type="entry name" value="KR_dom"/>
</dbReference>
<dbReference type="AlphaFoldDB" id="D3F4I6"/>
<comment type="subcellular location">
    <subcellularLocation>
        <location evidence="1">Peroxisome</location>
    </subcellularLocation>
</comment>
<keyword evidence="9" id="KW-0576">Peroxisome</keyword>
<keyword evidence="6" id="KW-0521">NADP</keyword>
<dbReference type="PANTHER" id="PTHR24317:SF7">
    <property type="entry name" value="PEROXISOMAL TRANS-2-ENOYL-COA REDUCTASE"/>
    <property type="match status" value="1"/>
</dbReference>
<comment type="catalytic activity">
    <reaction evidence="17">
        <text>(2E)-hexenoyl-CoA + NADPH + H(+) = hexanoyl-CoA + NADP(+)</text>
        <dbReference type="Rhea" id="RHEA:44956"/>
        <dbReference type="ChEBI" id="CHEBI:15378"/>
        <dbReference type="ChEBI" id="CHEBI:57783"/>
        <dbReference type="ChEBI" id="CHEBI:58349"/>
        <dbReference type="ChEBI" id="CHEBI:62077"/>
        <dbReference type="ChEBI" id="CHEBI:62620"/>
    </reaction>
    <physiologicalReaction direction="left-to-right" evidence="17">
        <dbReference type="Rhea" id="RHEA:44957"/>
    </physiologicalReaction>
</comment>
<evidence type="ECO:0000256" key="18">
    <source>
        <dbReference type="ARBA" id="ARBA00049251"/>
    </source>
</evidence>
<keyword evidence="5" id="KW-0276">Fatty acid metabolism</keyword>
<sequence length="290" mass="30448">MRERRATIRAVSASEIFAPGLLDGQAALVTGGGTGLGRAAARELIACGAQVVLAGRREEVLAATAARLGEAASIVTGDIREQEDAERIVATVLERHGRLDLLVNNAGGQYFTPAEAIATKGWQAVMRLNVGGTTRMAELAVERAMRPAGRGTIVNVTLSPHHGLAGMTHSSAARAAVESLTRAWAQRWAADGIAVVAVAAGHFQTDALDKYPEPVRASVARTVPLQRLGQPPEHAWLIALLASELGAAFSGSVVTLDGARDNWFGPWPPPTLADEAGEVPTEQRRPAATR</sequence>
<evidence type="ECO:0000256" key="7">
    <source>
        <dbReference type="ARBA" id="ARBA00023002"/>
    </source>
</evidence>
<dbReference type="HOGENOM" id="CLU_010194_1_2_11"/>
<evidence type="ECO:0000256" key="14">
    <source>
        <dbReference type="ARBA" id="ARBA00041063"/>
    </source>
</evidence>
<reference evidence="23 24" key="1">
    <citation type="journal article" date="2010" name="Stand. Genomic Sci.">
        <title>Complete genome sequence of Conexibacter woesei type strain (ID131577).</title>
        <authorList>
            <person name="Pukall R."/>
            <person name="Lapidus A."/>
            <person name="Glavina Del Rio T."/>
            <person name="Copeland A."/>
            <person name="Tice H."/>
            <person name="Cheng J.-F."/>
            <person name="Lucas S."/>
            <person name="Chen F."/>
            <person name="Nolan M."/>
            <person name="Bruce D."/>
            <person name="Goodwin L."/>
            <person name="Pitluck S."/>
            <person name="Mavromatis K."/>
            <person name="Ivanova N."/>
            <person name="Ovchinnikova G."/>
            <person name="Pati A."/>
            <person name="Chen A."/>
            <person name="Palaniappan K."/>
            <person name="Land M."/>
            <person name="Hauser L."/>
            <person name="Chang Y.-J."/>
            <person name="Jeffries C.D."/>
            <person name="Chain P."/>
            <person name="Meincke L."/>
            <person name="Sims D."/>
            <person name="Brettin T."/>
            <person name="Detter J.C."/>
            <person name="Rohde M."/>
            <person name="Goeker M."/>
            <person name="Bristow J."/>
            <person name="Eisen J.A."/>
            <person name="Markowitz V."/>
            <person name="Kyrpides N.C."/>
            <person name="Klenk H.-P."/>
            <person name="Hugenholtz P."/>
        </authorList>
    </citation>
    <scope>NUCLEOTIDE SEQUENCE [LARGE SCALE GENOMIC DNA]</scope>
    <source>
        <strain evidence="24">DSM 14684 / CIP 108061 / JCM 11494 / NBRC 100937 / ID131577</strain>
    </source>
</reference>
<evidence type="ECO:0000313" key="23">
    <source>
        <dbReference type="EMBL" id="ADB52443.1"/>
    </source>
</evidence>
<keyword evidence="7" id="KW-0560">Oxidoreductase</keyword>
<keyword evidence="4" id="KW-0597">Phosphoprotein</keyword>
<dbReference type="KEGG" id="cwo:Cwoe_4026"/>
<evidence type="ECO:0000256" key="6">
    <source>
        <dbReference type="ARBA" id="ARBA00022857"/>
    </source>
</evidence>
<evidence type="ECO:0000256" key="13">
    <source>
        <dbReference type="ARBA" id="ARBA00038849"/>
    </source>
</evidence>
<dbReference type="eggNOG" id="COG1028">
    <property type="taxonomic scope" value="Bacteria"/>
</dbReference>
<keyword evidence="24" id="KW-1185">Reference proteome</keyword>
<keyword evidence="10" id="KW-0275">Fatty acid biosynthesis</keyword>
<dbReference type="EMBL" id="CP001854">
    <property type="protein sequence ID" value="ADB52443.1"/>
    <property type="molecule type" value="Genomic_DNA"/>
</dbReference>
<evidence type="ECO:0000256" key="15">
    <source>
        <dbReference type="ARBA" id="ARBA00047570"/>
    </source>
</evidence>
<evidence type="ECO:0000256" key="21">
    <source>
        <dbReference type="SAM" id="MobiDB-lite"/>
    </source>
</evidence>
<evidence type="ECO:0000256" key="8">
    <source>
        <dbReference type="ARBA" id="ARBA00023098"/>
    </source>
</evidence>
<dbReference type="Gene3D" id="3.40.50.720">
    <property type="entry name" value="NAD(P)-binding Rossmann-like Domain"/>
    <property type="match status" value="1"/>
</dbReference>
<evidence type="ECO:0000256" key="4">
    <source>
        <dbReference type="ARBA" id="ARBA00022553"/>
    </source>
</evidence>
<evidence type="ECO:0000256" key="10">
    <source>
        <dbReference type="ARBA" id="ARBA00023160"/>
    </source>
</evidence>
<comment type="subunit">
    <text evidence="12">Interacts with PEX5, probably required to target it into peroxisomes.</text>
</comment>
<comment type="pathway">
    <text evidence="2">Lipid metabolism.</text>
</comment>
<comment type="catalytic activity">
    <reaction evidence="15">
        <text>(2E)-dodecenoyl-CoA + NADPH + H(+) = dodecanoyl-CoA + NADP(+)</text>
        <dbReference type="Rhea" id="RHEA:44964"/>
        <dbReference type="ChEBI" id="CHEBI:15378"/>
        <dbReference type="ChEBI" id="CHEBI:57330"/>
        <dbReference type="ChEBI" id="CHEBI:57375"/>
        <dbReference type="ChEBI" id="CHEBI:57783"/>
        <dbReference type="ChEBI" id="CHEBI:58349"/>
    </reaction>
    <physiologicalReaction direction="left-to-right" evidence="15">
        <dbReference type="Rhea" id="RHEA:44965"/>
    </physiologicalReaction>
</comment>
<dbReference type="PRINTS" id="PR00081">
    <property type="entry name" value="GDHRDH"/>
</dbReference>
<evidence type="ECO:0000259" key="22">
    <source>
        <dbReference type="SMART" id="SM00822"/>
    </source>
</evidence>
<dbReference type="GO" id="GO:0019166">
    <property type="term" value="F:trans-2-enoyl-CoA reductase (NADPH) activity"/>
    <property type="evidence" value="ECO:0007669"/>
    <property type="project" value="UniProtKB-EC"/>
</dbReference>
<dbReference type="PRINTS" id="PR00080">
    <property type="entry name" value="SDRFAMILY"/>
</dbReference>
<reference evidence="24" key="2">
    <citation type="submission" date="2010-01" db="EMBL/GenBank/DDBJ databases">
        <title>The complete genome of Conexibacter woesei DSM 14684.</title>
        <authorList>
            <consortium name="US DOE Joint Genome Institute (JGI-PGF)"/>
            <person name="Lucas S."/>
            <person name="Copeland A."/>
            <person name="Lapidus A."/>
            <person name="Glavina del Rio T."/>
            <person name="Dalin E."/>
            <person name="Tice H."/>
            <person name="Bruce D."/>
            <person name="Goodwin L."/>
            <person name="Pitluck S."/>
            <person name="Kyrpides N."/>
            <person name="Mavromatis K."/>
            <person name="Ivanova N."/>
            <person name="Mikhailova N."/>
            <person name="Chertkov O."/>
            <person name="Brettin T."/>
            <person name="Detter J.C."/>
            <person name="Han C."/>
            <person name="Larimer F."/>
            <person name="Land M."/>
            <person name="Hauser L."/>
            <person name="Markowitz V."/>
            <person name="Cheng J.-F."/>
            <person name="Hugenholtz P."/>
            <person name="Woyke T."/>
            <person name="Wu D."/>
            <person name="Pukall R."/>
            <person name="Steenblock K."/>
            <person name="Schneider S."/>
            <person name="Klenk H.-P."/>
            <person name="Eisen J.A."/>
        </authorList>
    </citation>
    <scope>NUCLEOTIDE SEQUENCE [LARGE SCALE GENOMIC DNA]</scope>
    <source>
        <strain evidence="24">DSM 14684 / CIP 108061 / JCM 11494 / NBRC 100937 / ID131577</strain>
    </source>
</reference>
<evidence type="ECO:0000256" key="2">
    <source>
        <dbReference type="ARBA" id="ARBA00005189"/>
    </source>
</evidence>
<dbReference type="InterPro" id="IPR002347">
    <property type="entry name" value="SDR_fam"/>
</dbReference>
<evidence type="ECO:0000256" key="19">
    <source>
        <dbReference type="ARBA" id="ARBA00049386"/>
    </source>
</evidence>
<dbReference type="SUPFAM" id="SSF51735">
    <property type="entry name" value="NAD(P)-binding Rossmann-fold domains"/>
    <property type="match status" value="1"/>
</dbReference>
<evidence type="ECO:0000256" key="1">
    <source>
        <dbReference type="ARBA" id="ARBA00004275"/>
    </source>
</evidence>
<evidence type="ECO:0000256" key="16">
    <source>
        <dbReference type="ARBA" id="ARBA00048686"/>
    </source>
</evidence>
<name>D3F4I6_CONWI</name>
<gene>
    <name evidence="23" type="ordered locus">Cwoe_4026</name>
</gene>
<keyword evidence="8" id="KW-0443">Lipid metabolism</keyword>
<dbReference type="InterPro" id="IPR052388">
    <property type="entry name" value="Peroxisomal_t2-enoyl-CoA_red"/>
</dbReference>
<dbReference type="InterPro" id="IPR036291">
    <property type="entry name" value="NAD(P)-bd_dom_sf"/>
</dbReference>
<feature type="region of interest" description="Disordered" evidence="21">
    <location>
        <begin position="265"/>
        <end position="290"/>
    </location>
</feature>
<evidence type="ECO:0000256" key="20">
    <source>
        <dbReference type="ARBA" id="ARBA00049559"/>
    </source>
</evidence>
<evidence type="ECO:0000313" key="24">
    <source>
        <dbReference type="Proteomes" id="UP000008229"/>
    </source>
</evidence>
<evidence type="ECO:0000256" key="9">
    <source>
        <dbReference type="ARBA" id="ARBA00023140"/>
    </source>
</evidence>
<evidence type="ECO:0000256" key="17">
    <source>
        <dbReference type="ARBA" id="ARBA00049108"/>
    </source>
</evidence>
<feature type="domain" description="Ketoreductase" evidence="22">
    <location>
        <begin position="25"/>
        <end position="206"/>
    </location>
</feature>
<comment type="catalytic activity">
    <reaction evidence="20">
        <text>(2E)-octenoyl-CoA + NADPH + H(+) = octanoyl-CoA + NADP(+)</text>
        <dbReference type="Rhea" id="RHEA:44952"/>
        <dbReference type="ChEBI" id="CHEBI:15378"/>
        <dbReference type="ChEBI" id="CHEBI:57386"/>
        <dbReference type="ChEBI" id="CHEBI:57783"/>
        <dbReference type="ChEBI" id="CHEBI:58349"/>
        <dbReference type="ChEBI" id="CHEBI:62242"/>
    </reaction>
    <physiologicalReaction direction="left-to-right" evidence="20">
        <dbReference type="Rhea" id="RHEA:44953"/>
    </physiologicalReaction>
</comment>
<dbReference type="STRING" id="469383.Cwoe_4026"/>
<feature type="compositionally biased region" description="Basic and acidic residues" evidence="21">
    <location>
        <begin position="281"/>
        <end position="290"/>
    </location>
</feature>
<dbReference type="PANTHER" id="PTHR24317">
    <property type="entry name" value="PEROXISOMAL TRANS-2-ENOYL-COA REDUCTASE"/>
    <property type="match status" value="1"/>
</dbReference>
<dbReference type="GO" id="GO:0006633">
    <property type="term" value="P:fatty acid biosynthetic process"/>
    <property type="evidence" value="ECO:0007669"/>
    <property type="project" value="UniProtKB-KW"/>
</dbReference>
<proteinExistence type="predicted"/>
<comment type="function">
    <text evidence="11">Participates in chain elongation of fatty acids. Catalyzes the reduction of trans-2-enoyl-CoAs of varying chain lengths from 6:1 to 16:1, having maximum activity with 10:1 CoA. Has no 2,4-dienoyl-CoA reductase activity.</text>
</comment>
<comment type="catalytic activity">
    <reaction evidence="16">
        <text>(2E)-tetradecenoyl-CoA + NADPH + H(+) = tetradecanoyl-CoA + NADP(+)</text>
        <dbReference type="Rhea" id="RHEA:44968"/>
        <dbReference type="ChEBI" id="CHEBI:15378"/>
        <dbReference type="ChEBI" id="CHEBI:57385"/>
        <dbReference type="ChEBI" id="CHEBI:57783"/>
        <dbReference type="ChEBI" id="CHEBI:58349"/>
        <dbReference type="ChEBI" id="CHEBI:61405"/>
    </reaction>
    <physiologicalReaction direction="left-to-right" evidence="16">
        <dbReference type="Rhea" id="RHEA:44969"/>
    </physiologicalReaction>
</comment>
<keyword evidence="3" id="KW-0444">Lipid biosynthesis</keyword>
<dbReference type="EC" id="1.3.1.38" evidence="13"/>
<organism evidence="23 24">
    <name type="scientific">Conexibacter woesei (strain DSM 14684 / CCUG 47730 / CIP 108061 / JCM 11494 / NBRC 100937 / ID131577)</name>
    <dbReference type="NCBI Taxonomy" id="469383"/>
    <lineage>
        <taxon>Bacteria</taxon>
        <taxon>Bacillati</taxon>
        <taxon>Actinomycetota</taxon>
        <taxon>Thermoleophilia</taxon>
        <taxon>Solirubrobacterales</taxon>
        <taxon>Conexibacteraceae</taxon>
        <taxon>Conexibacter</taxon>
    </lineage>
</organism>
<evidence type="ECO:0000256" key="5">
    <source>
        <dbReference type="ARBA" id="ARBA00022832"/>
    </source>
</evidence>
<protein>
    <recommendedName>
        <fullName evidence="14">Peroxisomal trans-2-enoyl-CoA reductase</fullName>
        <ecNumber evidence="13">1.3.1.38</ecNumber>
    </recommendedName>
</protein>
<comment type="catalytic activity">
    <reaction evidence="18">
        <text>a (2E)-enoyl-CoA + NADPH + H(+) = a 2,3-saturated acyl-CoA + NADP(+)</text>
        <dbReference type="Rhea" id="RHEA:33763"/>
        <dbReference type="ChEBI" id="CHEBI:15378"/>
        <dbReference type="ChEBI" id="CHEBI:57783"/>
        <dbReference type="ChEBI" id="CHEBI:58349"/>
        <dbReference type="ChEBI" id="CHEBI:58856"/>
        <dbReference type="ChEBI" id="CHEBI:65111"/>
        <dbReference type="EC" id="1.3.1.38"/>
    </reaction>
    <physiologicalReaction direction="left-to-right" evidence="18">
        <dbReference type="Rhea" id="RHEA:33764"/>
    </physiologicalReaction>
</comment>
<dbReference type="Pfam" id="PF13561">
    <property type="entry name" value="adh_short_C2"/>
    <property type="match status" value="1"/>
</dbReference>
<accession>D3F4I6</accession>
<dbReference type="Proteomes" id="UP000008229">
    <property type="component" value="Chromosome"/>
</dbReference>
<dbReference type="SMART" id="SM00822">
    <property type="entry name" value="PKS_KR"/>
    <property type="match status" value="1"/>
</dbReference>